<keyword evidence="2" id="KW-1133">Transmembrane helix</keyword>
<dbReference type="AlphaFoldDB" id="A0A1M6NZU9"/>
<name>A0A1M6NZU9_9CLOT</name>
<dbReference type="EMBL" id="FRAD01000011">
    <property type="protein sequence ID" value="SHK01184.1"/>
    <property type="molecule type" value="Genomic_DNA"/>
</dbReference>
<evidence type="ECO:0000313" key="4">
    <source>
        <dbReference type="Proteomes" id="UP000183952"/>
    </source>
</evidence>
<proteinExistence type="predicted"/>
<sequence>MSDNNFVPKEENQNAGAPQNGAQNQQQFQQQFQHNINPQQYQQYQRPCRPITNTVVDFIPKIVLTFLVLSGLAFAYNFILGVIRASQAYQGGFREFIAYLTVGISSASKYLFYAAILSLIEKISKK</sequence>
<protein>
    <submittedName>
        <fullName evidence="3">Uncharacterized protein</fullName>
    </submittedName>
</protein>
<feature type="transmembrane region" description="Helical" evidence="2">
    <location>
        <begin position="96"/>
        <end position="120"/>
    </location>
</feature>
<dbReference type="Proteomes" id="UP000183952">
    <property type="component" value="Unassembled WGS sequence"/>
</dbReference>
<evidence type="ECO:0000256" key="2">
    <source>
        <dbReference type="SAM" id="Phobius"/>
    </source>
</evidence>
<gene>
    <name evidence="3" type="ORF">SAMN02745248_01572</name>
</gene>
<keyword evidence="4" id="KW-1185">Reference proteome</keyword>
<dbReference type="RefSeq" id="WP_072903527.1">
    <property type="nucleotide sequence ID" value="NZ_FRAD01000011.1"/>
</dbReference>
<feature type="region of interest" description="Disordered" evidence="1">
    <location>
        <begin position="1"/>
        <end position="29"/>
    </location>
</feature>
<evidence type="ECO:0000256" key="1">
    <source>
        <dbReference type="SAM" id="MobiDB-lite"/>
    </source>
</evidence>
<accession>A0A1M6NZU9</accession>
<reference evidence="3 4" key="1">
    <citation type="submission" date="2016-11" db="EMBL/GenBank/DDBJ databases">
        <authorList>
            <person name="Jaros S."/>
            <person name="Januszkiewicz K."/>
            <person name="Wedrychowicz H."/>
        </authorList>
    </citation>
    <scope>NUCLEOTIDE SEQUENCE [LARGE SCALE GENOMIC DNA]</scope>
    <source>
        <strain evidence="3 4">DSM 3090</strain>
    </source>
</reference>
<dbReference type="STRING" id="1121331.SAMN02745248_01572"/>
<feature type="compositionally biased region" description="Low complexity" evidence="1">
    <location>
        <begin position="13"/>
        <end position="29"/>
    </location>
</feature>
<organism evidence="3 4">
    <name type="scientific">Hathewaya proteolytica DSM 3090</name>
    <dbReference type="NCBI Taxonomy" id="1121331"/>
    <lineage>
        <taxon>Bacteria</taxon>
        <taxon>Bacillati</taxon>
        <taxon>Bacillota</taxon>
        <taxon>Clostridia</taxon>
        <taxon>Eubacteriales</taxon>
        <taxon>Clostridiaceae</taxon>
        <taxon>Hathewaya</taxon>
    </lineage>
</organism>
<keyword evidence="2" id="KW-0812">Transmembrane</keyword>
<keyword evidence="2" id="KW-0472">Membrane</keyword>
<evidence type="ECO:0000313" key="3">
    <source>
        <dbReference type="EMBL" id="SHK01184.1"/>
    </source>
</evidence>
<feature type="transmembrane region" description="Helical" evidence="2">
    <location>
        <begin position="62"/>
        <end position="84"/>
    </location>
</feature>